<dbReference type="InterPro" id="IPR036291">
    <property type="entry name" value="NAD(P)-bd_dom_sf"/>
</dbReference>
<dbReference type="PANTHER" id="PTHR43377:SF1">
    <property type="entry name" value="BILIVERDIN REDUCTASE A"/>
    <property type="match status" value="1"/>
</dbReference>
<dbReference type="RefSeq" id="WP_092425855.1">
    <property type="nucleotide sequence ID" value="NZ_FNCL01000007.1"/>
</dbReference>
<dbReference type="EMBL" id="FOZW01000007">
    <property type="protein sequence ID" value="SFS96543.1"/>
    <property type="molecule type" value="Genomic_DNA"/>
</dbReference>
<dbReference type="InterPro" id="IPR051450">
    <property type="entry name" value="Gfo/Idh/MocA_Oxidoreductases"/>
</dbReference>
<sequence>MTGTIALLGCGFVADLYLRSLHAMPGISVHSVHDRDEARLSRFCAHWQLRADPDLESFLAGLPEGCIVLNLTNPAAHYTLNKALLEAGHHVYCEKPLALELGQAKALHALAAEKGLMLASAPCSVLGEAAQTLGHALRSGVAGTPRAIYAELDDGFVPQAPYKDWHSESGAPWPFEDEFRTGCTLEHAGYYLTWLISWFGSVRKVVAASTEVLPDKAGLGPAAPDLSVATLFFENGPVTRLTCSIVASHGHGIRIFGDRGVLRCKASWDNAAKVRFARRSVLRRRLVESPFPRRLRLPQPTHPKVKRWGAAAMNFMLGPAEMLEALREGRPCRLSPDFALHLTEVTLAIQNAGEDAGAQVMTTRCAPMEPMPWAK</sequence>
<dbReference type="InterPro" id="IPR055170">
    <property type="entry name" value="GFO_IDH_MocA-like_dom"/>
</dbReference>
<dbReference type="AlphaFoldDB" id="A0A1I6U508"/>
<dbReference type="Pfam" id="PF01408">
    <property type="entry name" value="GFO_IDH_MocA"/>
    <property type="match status" value="1"/>
</dbReference>
<evidence type="ECO:0000313" key="4">
    <source>
        <dbReference type="Proteomes" id="UP000199392"/>
    </source>
</evidence>
<dbReference type="Gene3D" id="3.40.50.720">
    <property type="entry name" value="NAD(P)-binding Rossmann-like Domain"/>
    <property type="match status" value="1"/>
</dbReference>
<dbReference type="PANTHER" id="PTHR43377">
    <property type="entry name" value="BILIVERDIN REDUCTASE A"/>
    <property type="match status" value="1"/>
</dbReference>
<dbReference type="InterPro" id="IPR000683">
    <property type="entry name" value="Gfo/Idh/MocA-like_OxRdtase_N"/>
</dbReference>
<protein>
    <submittedName>
        <fullName evidence="3">Predicted dehydrogenase</fullName>
    </submittedName>
</protein>
<keyword evidence="4" id="KW-1185">Reference proteome</keyword>
<organism evidence="3 4">
    <name type="scientific">Alloyangia pacifica</name>
    <dbReference type="NCBI Taxonomy" id="311180"/>
    <lineage>
        <taxon>Bacteria</taxon>
        <taxon>Pseudomonadati</taxon>
        <taxon>Pseudomonadota</taxon>
        <taxon>Alphaproteobacteria</taxon>
        <taxon>Rhodobacterales</taxon>
        <taxon>Roseobacteraceae</taxon>
        <taxon>Alloyangia</taxon>
    </lineage>
</organism>
<proteinExistence type="predicted"/>
<evidence type="ECO:0000313" key="3">
    <source>
        <dbReference type="EMBL" id="SFS96543.1"/>
    </source>
</evidence>
<dbReference type="SUPFAM" id="SSF51735">
    <property type="entry name" value="NAD(P)-binding Rossmann-fold domains"/>
    <property type="match status" value="1"/>
</dbReference>
<feature type="domain" description="Gfo/Idh/MocA-like oxidoreductase N-terminal" evidence="1">
    <location>
        <begin position="5"/>
        <end position="119"/>
    </location>
</feature>
<gene>
    <name evidence="3" type="ORF">SAMN04488050_107162</name>
</gene>
<dbReference type="Proteomes" id="UP000199392">
    <property type="component" value="Unassembled WGS sequence"/>
</dbReference>
<feature type="domain" description="GFO/IDH/MocA-like oxidoreductase" evidence="2">
    <location>
        <begin position="131"/>
        <end position="262"/>
    </location>
</feature>
<dbReference type="OrthoDB" id="9776544at2"/>
<dbReference type="STRING" id="311180.SAMN04488050_107162"/>
<evidence type="ECO:0000259" key="2">
    <source>
        <dbReference type="Pfam" id="PF22725"/>
    </source>
</evidence>
<dbReference type="GO" id="GO:0000166">
    <property type="term" value="F:nucleotide binding"/>
    <property type="evidence" value="ECO:0007669"/>
    <property type="project" value="InterPro"/>
</dbReference>
<evidence type="ECO:0000259" key="1">
    <source>
        <dbReference type="Pfam" id="PF01408"/>
    </source>
</evidence>
<dbReference type="Pfam" id="PF22725">
    <property type="entry name" value="GFO_IDH_MocA_C3"/>
    <property type="match status" value="1"/>
</dbReference>
<dbReference type="SUPFAM" id="SSF55347">
    <property type="entry name" value="Glyceraldehyde-3-phosphate dehydrogenase-like, C-terminal domain"/>
    <property type="match status" value="1"/>
</dbReference>
<name>A0A1I6U508_9RHOB</name>
<dbReference type="Gene3D" id="3.30.360.10">
    <property type="entry name" value="Dihydrodipicolinate Reductase, domain 2"/>
    <property type="match status" value="1"/>
</dbReference>
<accession>A0A1I6U508</accession>
<reference evidence="4" key="1">
    <citation type="submission" date="2016-10" db="EMBL/GenBank/DDBJ databases">
        <authorList>
            <person name="Varghese N."/>
            <person name="Submissions S."/>
        </authorList>
    </citation>
    <scope>NUCLEOTIDE SEQUENCE [LARGE SCALE GENOMIC DNA]</scope>
    <source>
        <strain evidence="4">DSM 26894</strain>
    </source>
</reference>